<gene>
    <name evidence="7" type="ORF">GS4_11_03130</name>
</gene>
<reference evidence="7 8" key="1">
    <citation type="submission" date="2013-01" db="EMBL/GenBank/DDBJ databases">
        <title>Whole genome shotgun sequence of Gordonia soli NBRC 108243.</title>
        <authorList>
            <person name="Isaki-Nakamura S."/>
            <person name="Hosoyama A."/>
            <person name="Tsuchikane K."/>
            <person name="Ando Y."/>
            <person name="Baba S."/>
            <person name="Ohji S."/>
            <person name="Hamada M."/>
            <person name="Tamura T."/>
            <person name="Yamazoe A."/>
            <person name="Yamazaki S."/>
            <person name="Fujita N."/>
        </authorList>
    </citation>
    <scope>NUCLEOTIDE SEQUENCE [LARGE SCALE GENOMIC DNA]</scope>
    <source>
        <strain evidence="7 8">NBRC 108243</strain>
    </source>
</reference>
<evidence type="ECO:0000313" key="8">
    <source>
        <dbReference type="Proteomes" id="UP000011666"/>
    </source>
</evidence>
<dbReference type="PROSITE" id="PS00941">
    <property type="entry name" value="CARBOXYLESTERASE_B_2"/>
    <property type="match status" value="1"/>
</dbReference>
<comment type="similarity">
    <text evidence="2">Belongs to the 'GDXG' lipolytic enzyme family.</text>
</comment>
<dbReference type="Gene3D" id="3.40.50.1820">
    <property type="entry name" value="alpha/beta hydrolase"/>
    <property type="match status" value="1"/>
</dbReference>
<dbReference type="Proteomes" id="UP000011666">
    <property type="component" value="Unassembled WGS sequence"/>
</dbReference>
<dbReference type="InterPro" id="IPR050309">
    <property type="entry name" value="Type-B_Carboxylest/Lipase"/>
</dbReference>
<protein>
    <recommendedName>
        <fullName evidence="4">Carboxylic ester hydrolase</fullName>
        <ecNumber evidence="4">3.1.1.-</ecNumber>
    </recommendedName>
</protein>
<keyword evidence="3 4" id="KW-0378">Hydrolase</keyword>
<dbReference type="InterPro" id="IPR002018">
    <property type="entry name" value="CarbesteraseB"/>
</dbReference>
<dbReference type="InterPro" id="IPR019826">
    <property type="entry name" value="Carboxylesterase_B_AS"/>
</dbReference>
<comment type="similarity">
    <text evidence="1 4">Belongs to the type-B carboxylesterase/lipase family.</text>
</comment>
<dbReference type="EC" id="3.1.1.-" evidence="4"/>
<feature type="compositionally biased region" description="Basic and acidic residues" evidence="5">
    <location>
        <begin position="497"/>
        <end position="512"/>
    </location>
</feature>
<dbReference type="STRING" id="1223545.GS4_11_03130"/>
<accession>M0QIB5</accession>
<dbReference type="eggNOG" id="COG2272">
    <property type="taxonomic scope" value="Bacteria"/>
</dbReference>
<dbReference type="InterPro" id="IPR002168">
    <property type="entry name" value="Lipase_GDXG_HIS_AS"/>
</dbReference>
<evidence type="ECO:0000256" key="1">
    <source>
        <dbReference type="ARBA" id="ARBA00005964"/>
    </source>
</evidence>
<dbReference type="GO" id="GO:0016787">
    <property type="term" value="F:hydrolase activity"/>
    <property type="evidence" value="ECO:0007669"/>
    <property type="project" value="UniProtKB-KW"/>
</dbReference>
<evidence type="ECO:0000256" key="3">
    <source>
        <dbReference type="ARBA" id="ARBA00022801"/>
    </source>
</evidence>
<dbReference type="ESTHER" id="9acto-m0qib5">
    <property type="family name" value="Carb_B_Bacteria"/>
</dbReference>
<sequence length="518" mass="55742">MATMTSIDSTVVTADGRVQGVRGKRLRRGTISWKGIPFAAPPVGALRFRAPQPVQPWPGIRPCREYGKAAIQEKRFTAVAPGRFHPTGEDCLTLNVFSPDRPSSTPRPVLVFVHGGAYILGTTATPLYDGAFLARDQDVVVVTVQYRFGPFGYLDLRGYSGDGRDFDANLGLRDKIASLQWVQRNIAAFGGDPDNVTVFGESAGGSAVTALLTTPDSKGLFAKAIAESPAAELVVSPDNARHYADEFVRLLADPARRARPGDGAEAIDGETARRVLTSASPAEILRAGNRLMGYARKAELGDPIPFGPVVDDDVLPIAPLEAALQGRTHPVPLVLGSNRDEGNLFAKFWDVLPDSEKALVGIDDADTRAAIAELYQGGDRDLIQLSGDATFWAPTVSFADGHSTVAPTYLYRYDFHTRVLKAAGLGATHATELFAVFGAFRAPVGAGLAVGDWRATGRVTDDVQGRWGDFARTSVPGRGWPAYDADERRVLIIDDPNRVESDPDGTRREAWRRAHAPA</sequence>
<evidence type="ECO:0000256" key="2">
    <source>
        <dbReference type="ARBA" id="ARBA00010515"/>
    </source>
</evidence>
<dbReference type="PROSITE" id="PS00122">
    <property type="entry name" value="CARBOXYLESTERASE_B_1"/>
    <property type="match status" value="1"/>
</dbReference>
<feature type="region of interest" description="Disordered" evidence="5">
    <location>
        <begin position="497"/>
        <end position="518"/>
    </location>
</feature>
<dbReference type="AlphaFoldDB" id="M0QIB5"/>
<dbReference type="SUPFAM" id="SSF53474">
    <property type="entry name" value="alpha/beta-Hydrolases"/>
    <property type="match status" value="1"/>
</dbReference>
<evidence type="ECO:0000256" key="5">
    <source>
        <dbReference type="SAM" id="MobiDB-lite"/>
    </source>
</evidence>
<dbReference type="InterPro" id="IPR029058">
    <property type="entry name" value="AB_hydrolase_fold"/>
</dbReference>
<dbReference type="PANTHER" id="PTHR11559">
    <property type="entry name" value="CARBOXYLESTERASE"/>
    <property type="match status" value="1"/>
</dbReference>
<feature type="domain" description="Carboxylesterase type B" evidence="6">
    <location>
        <begin position="9"/>
        <end position="507"/>
    </location>
</feature>
<organism evidence="7 8">
    <name type="scientific">Gordonia soli NBRC 108243</name>
    <dbReference type="NCBI Taxonomy" id="1223545"/>
    <lineage>
        <taxon>Bacteria</taxon>
        <taxon>Bacillati</taxon>
        <taxon>Actinomycetota</taxon>
        <taxon>Actinomycetes</taxon>
        <taxon>Mycobacteriales</taxon>
        <taxon>Gordoniaceae</taxon>
        <taxon>Gordonia</taxon>
    </lineage>
</organism>
<dbReference type="Pfam" id="PF00135">
    <property type="entry name" value="COesterase"/>
    <property type="match status" value="1"/>
</dbReference>
<comment type="caution">
    <text evidence="7">The sequence shown here is derived from an EMBL/GenBank/DDBJ whole genome shotgun (WGS) entry which is preliminary data.</text>
</comment>
<evidence type="ECO:0000256" key="4">
    <source>
        <dbReference type="RuleBase" id="RU361235"/>
    </source>
</evidence>
<evidence type="ECO:0000313" key="7">
    <source>
        <dbReference type="EMBL" id="GAC68041.1"/>
    </source>
</evidence>
<name>M0QIB5_9ACTN</name>
<dbReference type="EMBL" id="BANX01000011">
    <property type="protein sequence ID" value="GAC68041.1"/>
    <property type="molecule type" value="Genomic_DNA"/>
</dbReference>
<dbReference type="InterPro" id="IPR019819">
    <property type="entry name" value="Carboxylesterase_B_CS"/>
</dbReference>
<evidence type="ECO:0000259" key="6">
    <source>
        <dbReference type="Pfam" id="PF00135"/>
    </source>
</evidence>
<keyword evidence="8" id="KW-1185">Reference proteome</keyword>
<dbReference type="PROSITE" id="PS01173">
    <property type="entry name" value="LIPASE_GDXG_HIS"/>
    <property type="match status" value="1"/>
</dbReference>
<proteinExistence type="inferred from homology"/>